<evidence type="ECO:0000256" key="2">
    <source>
        <dbReference type="SAM" id="SignalP"/>
    </source>
</evidence>
<dbReference type="EMBL" id="VJMH01007204">
    <property type="protein sequence ID" value="KAF0685261.1"/>
    <property type="molecule type" value="Genomic_DNA"/>
</dbReference>
<proteinExistence type="predicted"/>
<evidence type="ECO:0000256" key="1">
    <source>
        <dbReference type="SAM" id="Phobius"/>
    </source>
</evidence>
<evidence type="ECO:0000313" key="4">
    <source>
        <dbReference type="EMBL" id="VFT99456.1"/>
    </source>
</evidence>
<evidence type="ECO:0000313" key="5">
    <source>
        <dbReference type="Proteomes" id="UP000332933"/>
    </source>
</evidence>
<feature type="chain" id="PRO_5036116595" evidence="2">
    <location>
        <begin position="20"/>
        <end position="1149"/>
    </location>
</feature>
<feature type="transmembrane region" description="Helical" evidence="1">
    <location>
        <begin position="1104"/>
        <end position="1126"/>
    </location>
</feature>
<keyword evidence="2" id="KW-0732">Signal</keyword>
<dbReference type="AlphaFoldDB" id="A0A485LKY8"/>
<reference evidence="4 5" key="1">
    <citation type="submission" date="2019-03" db="EMBL/GenBank/DDBJ databases">
        <authorList>
            <person name="Gaulin E."/>
            <person name="Dumas B."/>
        </authorList>
    </citation>
    <scope>NUCLEOTIDE SEQUENCE [LARGE SCALE GENOMIC DNA]</scope>
    <source>
        <strain evidence="4">CBS 568.67</strain>
    </source>
</reference>
<sequence>MHRLLVPGLLSVATTTTHARVEWVSSRTSRMALAAEDKDPDFSSSVIRPIGDDCQWNPLGTTGVDITTEAAPGRKDTCFGQDIFGSAGKLAYPFPRSSYNYDLDDPLALLQDPPNPNIKLDVGGAKSPPGFAGLTTTASFTYNDFEATGDAKIFGTLPVDIATKPGKYSLRLTAYDYHNVASKVCSACLAVSDTTRPTFSDKTQCKEFKKDAFTKDNIDSLNGDVVKFHDLPDSIKSNGCSDDRCDHLSYRFQGIKDGPQSTDSSSVDEWKTCLSKTLQPCEIERLTTAVFDVATTCSRSCDYNLNLKEYFTAYTCANSYTVSRTCIGADNNLGDCTMTQTITINPNDLVKDVKVQFHTPPASTPQPIANPSTLFGVAAYKAPSIESKELHFDAHCDKNKVDKGTFDKFCDFKLKVSDLFSTTASRSTDSAAQTLLGPLTADQIVFWRVRQTLNGEWSKLTDNPTFFFDALQTTLWFEAYTACGQVATEAWDIYVHRTEIVPSDCWFDSLWQIDSNKCNAQGTDFGVVHFHFDPTADEFKTNVLNPTPTLLMTPAELLGADDDDEGAIPATVTSTDPDCDPTSLIWYAKCGPWPAATAATVAADPNPSLLLADDDDNKVPVAVAYGPAKTCAGTAKPSTLLVGCVNQVDLCIWRQVAGIENNGLRYCYEKFSKSNGWLKFTKKDNTVQKTNYDLKGCQGTAGTTSLVTCTEATDGSFNVVLQAPPRETRIHWDFNGFQCTWQYGGASVTTPKWLDTLNAVTQTDLKKDIAVKLLNKDVTKATVSCDLFFINQNTKEPYKQTRAKNVFFQNCDTPRWNVAHPTDKGKFIAGTCANSWNPAAEIRTPAPFEACYGPMIFPTSKAATGTTYLAGQSELKCCNAPSSTAFQCRFLDATKMTGFCSDDARLPLVKSATIYSERGYAGKSQDFYSSVDKYSLASFGNVKSVKVSSGYTFIGDSSNNANWQIFPLDHPFLGSIFDPTAPYQTITIRPSTAADLRTDLAKIYEHYNYGGDMTSVGLGYTDLKNPNVRGKVSAFILADGYILYGYDASGKNLGTFGNTNAITGPLNDVIVAVEVRPKSTTPFVMSAVASFASSMDLSHSVANIGSMVGGASIALVAVVAVVVAIVHHRRRKQDLANCDADDMYIALIN</sequence>
<keyword evidence="1" id="KW-0812">Transmembrane</keyword>
<dbReference type="EMBL" id="CAADRA010007230">
    <property type="protein sequence ID" value="VFT99456.1"/>
    <property type="molecule type" value="Genomic_DNA"/>
</dbReference>
<keyword evidence="1" id="KW-0472">Membrane</keyword>
<keyword evidence="1" id="KW-1133">Transmembrane helix</keyword>
<name>A0A485LKY8_9STRA</name>
<reference evidence="3" key="2">
    <citation type="submission" date="2019-06" db="EMBL/GenBank/DDBJ databases">
        <title>Genomics analysis of Aphanomyces spp. identifies a new class of oomycete effector associated with host adaptation.</title>
        <authorList>
            <person name="Gaulin E."/>
        </authorList>
    </citation>
    <scope>NUCLEOTIDE SEQUENCE</scope>
    <source>
        <strain evidence="3">CBS 578.67</strain>
    </source>
</reference>
<protein>
    <submittedName>
        <fullName evidence="4">Aste57867_22805 protein</fullName>
    </submittedName>
</protein>
<dbReference type="SUPFAM" id="SSF49695">
    <property type="entry name" value="gamma-Crystallin-like"/>
    <property type="match status" value="1"/>
</dbReference>
<keyword evidence="5" id="KW-1185">Reference proteome</keyword>
<dbReference type="InterPro" id="IPR011024">
    <property type="entry name" value="G_crystallin-like"/>
</dbReference>
<organism evidence="4 5">
    <name type="scientific">Aphanomyces stellatus</name>
    <dbReference type="NCBI Taxonomy" id="120398"/>
    <lineage>
        <taxon>Eukaryota</taxon>
        <taxon>Sar</taxon>
        <taxon>Stramenopiles</taxon>
        <taxon>Oomycota</taxon>
        <taxon>Saprolegniomycetes</taxon>
        <taxon>Saprolegniales</taxon>
        <taxon>Verrucalvaceae</taxon>
        <taxon>Aphanomyces</taxon>
    </lineage>
</organism>
<gene>
    <name evidence="4" type="primary">Aste57867_22805</name>
    <name evidence="3" type="ORF">As57867_022735</name>
    <name evidence="4" type="ORF">ASTE57867_22805</name>
</gene>
<evidence type="ECO:0000313" key="3">
    <source>
        <dbReference type="EMBL" id="KAF0685261.1"/>
    </source>
</evidence>
<dbReference type="OrthoDB" id="7250310at2759"/>
<accession>A0A485LKY8</accession>
<feature type="signal peptide" evidence="2">
    <location>
        <begin position="1"/>
        <end position="19"/>
    </location>
</feature>
<dbReference type="Proteomes" id="UP000332933">
    <property type="component" value="Unassembled WGS sequence"/>
</dbReference>